<dbReference type="SUPFAM" id="SSF53474">
    <property type="entry name" value="alpha/beta-Hydrolases"/>
    <property type="match status" value="1"/>
</dbReference>
<keyword evidence="2" id="KW-0732">Signal</keyword>
<dbReference type="GO" id="GO:0004177">
    <property type="term" value="F:aminopeptidase activity"/>
    <property type="evidence" value="ECO:0007669"/>
    <property type="project" value="UniProtKB-KW"/>
</dbReference>
<dbReference type="Proteomes" id="UP000011885">
    <property type="component" value="Unassembled WGS sequence"/>
</dbReference>
<feature type="non-terminal residue" evidence="3">
    <location>
        <position position="132"/>
    </location>
</feature>
<dbReference type="GO" id="GO:0006508">
    <property type="term" value="P:proteolysis"/>
    <property type="evidence" value="ECO:0007669"/>
    <property type="project" value="InterPro"/>
</dbReference>
<keyword evidence="3" id="KW-0645">Protease</keyword>
<evidence type="ECO:0000256" key="1">
    <source>
        <dbReference type="SAM" id="MobiDB-lite"/>
    </source>
</evidence>
<reference evidence="3 4" key="1">
    <citation type="journal article" date="2013" name="Mar. Genomics">
        <title>Expression of sulfatases in Rhodopirellula baltica and the diversity of sulfatases in the genus Rhodopirellula.</title>
        <authorList>
            <person name="Wegner C.E."/>
            <person name="Richter-Heitmann T."/>
            <person name="Klindworth A."/>
            <person name="Klockow C."/>
            <person name="Richter M."/>
            <person name="Achstetter T."/>
            <person name="Glockner F.O."/>
            <person name="Harder J."/>
        </authorList>
    </citation>
    <scope>NUCLEOTIDE SEQUENCE [LARGE SCALE GENOMIC DNA]</scope>
    <source>
        <strain evidence="3 4">SM41</strain>
    </source>
</reference>
<dbReference type="EMBL" id="ANOH01000434">
    <property type="protein sequence ID" value="EMI52382.1"/>
    <property type="molecule type" value="Genomic_DNA"/>
</dbReference>
<accession>M5TT58</accession>
<protein>
    <submittedName>
        <fullName evidence="3">X-prolyl-dipeptidyl aminopeptidase</fullName>
    </submittedName>
</protein>
<dbReference type="AlphaFoldDB" id="M5TT58"/>
<gene>
    <name evidence="3" type="ORF">RSSM_06195</name>
</gene>
<evidence type="ECO:0000313" key="3">
    <source>
        <dbReference type="EMBL" id="EMI52382.1"/>
    </source>
</evidence>
<dbReference type="PRINTS" id="PR00923">
    <property type="entry name" value="LACTOPTASE"/>
</dbReference>
<feature type="signal peptide" evidence="2">
    <location>
        <begin position="1"/>
        <end position="21"/>
    </location>
</feature>
<name>M5TT58_9BACT</name>
<evidence type="ECO:0000313" key="4">
    <source>
        <dbReference type="Proteomes" id="UP000011885"/>
    </source>
</evidence>
<sequence>MNRLQLTVLALLLFVSSPLKGDDVQIPVIKDGEAQVIKELEDSDYWIRHDLWVETEFDLDGDGKMDRMHVSVTRPTQTETQSLKLPVIYNSSPYFAGTTGGDDSYFWDARQELGEEPPERSSAPKIEREGTR</sequence>
<proteinExistence type="predicted"/>
<organism evidence="3 4">
    <name type="scientific">Rhodopirellula sallentina SM41</name>
    <dbReference type="NCBI Taxonomy" id="1263870"/>
    <lineage>
        <taxon>Bacteria</taxon>
        <taxon>Pseudomonadati</taxon>
        <taxon>Planctomycetota</taxon>
        <taxon>Planctomycetia</taxon>
        <taxon>Pirellulales</taxon>
        <taxon>Pirellulaceae</taxon>
        <taxon>Rhodopirellula</taxon>
    </lineage>
</organism>
<feature type="region of interest" description="Disordered" evidence="1">
    <location>
        <begin position="106"/>
        <end position="132"/>
    </location>
</feature>
<feature type="chain" id="PRO_5004072500" evidence="2">
    <location>
        <begin position="22"/>
        <end position="132"/>
    </location>
</feature>
<dbReference type="InterPro" id="IPR008252">
    <property type="entry name" value="Pept_S15_Xpro"/>
</dbReference>
<dbReference type="InterPro" id="IPR029058">
    <property type="entry name" value="AB_hydrolase_fold"/>
</dbReference>
<comment type="caution">
    <text evidence="3">The sequence shown here is derived from an EMBL/GenBank/DDBJ whole genome shotgun (WGS) entry which is preliminary data.</text>
</comment>
<dbReference type="Gene3D" id="3.40.50.1820">
    <property type="entry name" value="alpha/beta hydrolase"/>
    <property type="match status" value="1"/>
</dbReference>
<feature type="compositionally biased region" description="Basic and acidic residues" evidence="1">
    <location>
        <begin position="109"/>
        <end position="119"/>
    </location>
</feature>
<keyword evidence="4" id="KW-1185">Reference proteome</keyword>
<evidence type="ECO:0000256" key="2">
    <source>
        <dbReference type="SAM" id="SignalP"/>
    </source>
</evidence>
<keyword evidence="3" id="KW-0378">Hydrolase</keyword>
<keyword evidence="3" id="KW-0031">Aminopeptidase</keyword>